<dbReference type="Gene3D" id="1.10.8.10">
    <property type="entry name" value="DNA helicase RuvA subunit, C-terminal domain"/>
    <property type="match status" value="1"/>
</dbReference>
<organism evidence="2 3">
    <name type="scientific">Brassica campestris</name>
    <name type="common">Field mustard</name>
    <dbReference type="NCBI Taxonomy" id="3711"/>
    <lineage>
        <taxon>Eukaryota</taxon>
        <taxon>Viridiplantae</taxon>
        <taxon>Streptophyta</taxon>
        <taxon>Embryophyta</taxon>
        <taxon>Tracheophyta</taxon>
        <taxon>Spermatophyta</taxon>
        <taxon>Magnoliopsida</taxon>
        <taxon>eudicotyledons</taxon>
        <taxon>Gunneridae</taxon>
        <taxon>Pentapetalae</taxon>
        <taxon>rosids</taxon>
        <taxon>malvids</taxon>
        <taxon>Brassicales</taxon>
        <taxon>Brassicaceae</taxon>
        <taxon>Brassiceae</taxon>
        <taxon>Brassica</taxon>
    </lineage>
</organism>
<reference evidence="2 3" key="1">
    <citation type="submission" date="2018-06" db="EMBL/GenBank/DDBJ databases">
        <title>WGS assembly of Brassica rapa FPsc.</title>
        <authorList>
            <person name="Bowman J."/>
            <person name="Kohchi T."/>
            <person name="Yamato K."/>
            <person name="Jenkins J."/>
            <person name="Shu S."/>
            <person name="Ishizaki K."/>
            <person name="Yamaoka S."/>
            <person name="Nishihama R."/>
            <person name="Nakamura Y."/>
            <person name="Berger F."/>
            <person name="Adam C."/>
            <person name="Aki S."/>
            <person name="Althoff F."/>
            <person name="Araki T."/>
            <person name="Arteaga-Vazquez M."/>
            <person name="Balasubrmanian S."/>
            <person name="Bauer D."/>
            <person name="Boehm C."/>
            <person name="Briginshaw L."/>
            <person name="Caballero-Perez J."/>
            <person name="Catarino B."/>
            <person name="Chen F."/>
            <person name="Chiyoda S."/>
            <person name="Chovatia M."/>
            <person name="Davies K."/>
            <person name="Delmans M."/>
            <person name="Demura T."/>
            <person name="Dierschke T."/>
            <person name="Dolan L."/>
            <person name="Dorantes-Acosta A."/>
            <person name="Eklund D."/>
            <person name="Florent S."/>
            <person name="Flores-Sandoval E."/>
            <person name="Fujiyama A."/>
            <person name="Fukuzawa H."/>
            <person name="Galik B."/>
            <person name="Grimanelli D."/>
            <person name="Grimwood J."/>
            <person name="Grossniklaus U."/>
            <person name="Hamada T."/>
            <person name="Haseloff J."/>
            <person name="Hetherington A."/>
            <person name="Higo A."/>
            <person name="Hirakawa Y."/>
            <person name="Hundley H."/>
            <person name="Ikeda Y."/>
            <person name="Inoue K."/>
            <person name="Inoue S."/>
            <person name="Ishida S."/>
            <person name="Jia Q."/>
            <person name="Kakita M."/>
            <person name="Kanazawa T."/>
            <person name="Kawai Y."/>
            <person name="Kawashima T."/>
            <person name="Kennedy M."/>
            <person name="Kinose K."/>
            <person name="Kinoshita T."/>
            <person name="Kohara Y."/>
            <person name="Koide E."/>
            <person name="Komatsu K."/>
            <person name="Kopischke S."/>
            <person name="Kubo M."/>
            <person name="Kyozuka J."/>
            <person name="Lagercrantz U."/>
            <person name="Lin S."/>
            <person name="Lindquist E."/>
            <person name="Lipzen A."/>
            <person name="Lu C."/>
            <person name="Luna E."/>
            <person name="Martienssen R."/>
            <person name="Minamino N."/>
            <person name="Mizutani M."/>
            <person name="Mizutani M."/>
            <person name="Mochizuki N."/>
            <person name="Monte I."/>
            <person name="Mosher R."/>
            <person name="Nagasaki H."/>
            <person name="Nakagami H."/>
            <person name="Naramoto S."/>
            <person name="Nishitani K."/>
            <person name="Ohtani M."/>
            <person name="Okamoto T."/>
            <person name="Okumura M."/>
            <person name="Phillips J."/>
            <person name="Pollak B."/>
            <person name="Reinders A."/>
            <person name="Roevekamp M."/>
            <person name="Sano R."/>
            <person name="Sawa S."/>
            <person name="Schmid M."/>
            <person name="Shirakawa M."/>
            <person name="Solano R."/>
            <person name="Spunde A."/>
            <person name="Suetsugu N."/>
            <person name="Sugano S."/>
            <person name="Sugiyama A."/>
            <person name="Sun R."/>
            <person name="Suzuki Y."/>
            <person name="Takenaka M."/>
            <person name="Takezawa D."/>
            <person name="Tomogane H."/>
            <person name="Tsuzuki M."/>
            <person name="Ueda T."/>
            <person name="Umeda M."/>
            <person name="Ward J."/>
            <person name="Watanabe Y."/>
            <person name="Yazaki K."/>
            <person name="Yokoyama R."/>
            <person name="Yoshitake Y."/>
            <person name="Yotsui I."/>
            <person name="Zachgo S."/>
            <person name="Schmutz J."/>
        </authorList>
    </citation>
    <scope>NUCLEOTIDE SEQUENCE [LARGE SCALE GENOMIC DNA]</scope>
    <source>
        <strain evidence="3">cv. B-3</strain>
    </source>
</reference>
<proteinExistence type="predicted"/>
<name>A0A397ZF32_BRACM</name>
<gene>
    <name evidence="2" type="ORF">BRARA_E01093</name>
</gene>
<evidence type="ECO:0000313" key="2">
    <source>
        <dbReference type="EMBL" id="RID61990.1"/>
    </source>
</evidence>
<feature type="region of interest" description="Disordered" evidence="1">
    <location>
        <begin position="44"/>
        <end position="74"/>
    </location>
</feature>
<evidence type="ECO:0000313" key="3">
    <source>
        <dbReference type="Proteomes" id="UP000264353"/>
    </source>
</evidence>
<dbReference type="Pfam" id="PF14555">
    <property type="entry name" value="UBA_4"/>
    <property type="match status" value="1"/>
</dbReference>
<dbReference type="InterPro" id="IPR009060">
    <property type="entry name" value="UBA-like_sf"/>
</dbReference>
<dbReference type="SUPFAM" id="SSF46934">
    <property type="entry name" value="UBA-like"/>
    <property type="match status" value="1"/>
</dbReference>
<dbReference type="CDD" id="cd14273">
    <property type="entry name" value="UBA_TAP-C_like"/>
    <property type="match status" value="1"/>
</dbReference>
<evidence type="ECO:0000256" key="1">
    <source>
        <dbReference type="SAM" id="MobiDB-lite"/>
    </source>
</evidence>
<sequence length="502" mass="56601">MTDRARRICDELRVCREEAIFYLEGFDWDLDAAMEACRSKTLDLPSLTVEPPPEKEKSSPKVQSPLPSTTTGSQSRNELIVQFISFAVGSDVQDATSYLERNDWDLDRAVLQFCDERRPTPSQRKLNRKLGRLTLHHFIYKGATHMKPYTWHSYPLPLLSSSCQNGSSVRDQDASTFEEEQVPKAIPPMVSSHMKVQESTSLVQDGEEKLSLVKESAEGTLSSVSSSQLTNTPEEQLSQWKEEGIKSFFKVAIKASREAAIACLSHCKWNQEDAISYFFGDYTEAIQDSTSPVKESAVAVPSSMSSSQLMSWPEEQLSRLKEEIIKSFRDVVMVASREDAEACLDYGEWNQKDAISYFFRDYAEANPEIARSQADGKAVDEEAGGGYFSKAKAKAHVKENVKDEDVEEELSPAPITTTTTSTVELEIILDDGESGVQVWIIFRSDQTVRDIRNRIAWFRPEDKRDYYLKSDTGVEYRDLDTTVHSITSGSRGSTILHQMYST</sequence>
<dbReference type="AlphaFoldDB" id="A0A397ZF32"/>
<accession>A0A397ZF32</accession>
<dbReference type="EMBL" id="CM010632">
    <property type="protein sequence ID" value="RID61990.1"/>
    <property type="molecule type" value="Genomic_DNA"/>
</dbReference>
<protein>
    <submittedName>
        <fullName evidence="2">Uncharacterized protein</fullName>
    </submittedName>
</protein>
<dbReference type="Proteomes" id="UP000264353">
    <property type="component" value="Chromosome A5"/>
</dbReference>